<dbReference type="EMBL" id="CP060715">
    <property type="protein sequence ID" value="QNN60617.1"/>
    <property type="molecule type" value="Genomic_DNA"/>
</dbReference>
<dbReference type="Gene3D" id="3.30.559.10">
    <property type="entry name" value="Chloramphenicol acetyltransferase-like domain"/>
    <property type="match status" value="1"/>
</dbReference>
<dbReference type="AlphaFoldDB" id="A0A7G9RYE2"/>
<sequence length="415" mass="46894">MKNSWYKLDNSANLFPAVANSKNSSVFRVSMILDQTIDGDQLQNASMKVFECYPMYMVELRKGLFWNYLNSLDEPIQVSLECDYPCKPFDFEYSRDLIRILYGNNRISVEVFHTLTDGTGATEFLKSLVFFYLEGDDAQGKVRTTDSLNRNDYEDSYLKNYRPHFNVKKKLPFAYHIQGYPYANGGNGAIHGHLKVDEIHKLSKSLGVSITTLLTATLIEAIAIETDQSKGKPIVVSIPVNLRKHFDSKTLSNFFGVANIGVVWEETLTSEEVIESVKEQLQFELSPNSLQSIITNNVAYEKIPGAAFVPLALKNRIISLGSFFLGENTKTVTLSNIGIVDMPDPMKAHILGMEALLYPTKKSPINCGVITYGNQMTVSFINRNTDNAVIRRFFRLLSQNYDLNVSVYANEWSQE</sequence>
<proteinExistence type="predicted"/>
<dbReference type="SUPFAM" id="SSF52777">
    <property type="entry name" value="CoA-dependent acyltransferases"/>
    <property type="match status" value="1"/>
</dbReference>
<reference evidence="1 2" key="1">
    <citation type="submission" date="2020-08" db="EMBL/GenBank/DDBJ databases">
        <title>Genome sequence of Erysipelothrix inopinata DSM 15511T.</title>
        <authorList>
            <person name="Hyun D.-W."/>
            <person name="Bae J.-W."/>
        </authorList>
    </citation>
    <scope>NUCLEOTIDE SEQUENCE [LARGE SCALE GENOMIC DNA]</scope>
    <source>
        <strain evidence="1 2">DSM 15511</strain>
    </source>
</reference>
<evidence type="ECO:0000313" key="2">
    <source>
        <dbReference type="Proteomes" id="UP000515928"/>
    </source>
</evidence>
<organism evidence="1 2">
    <name type="scientific">Erysipelothrix inopinata</name>
    <dbReference type="NCBI Taxonomy" id="225084"/>
    <lineage>
        <taxon>Bacteria</taxon>
        <taxon>Bacillati</taxon>
        <taxon>Bacillota</taxon>
        <taxon>Erysipelotrichia</taxon>
        <taxon>Erysipelotrichales</taxon>
        <taxon>Erysipelotrichaceae</taxon>
        <taxon>Erysipelothrix</taxon>
    </lineage>
</organism>
<keyword evidence="1" id="KW-0808">Transferase</keyword>
<dbReference type="KEGG" id="eio:H9L01_09640"/>
<dbReference type="InterPro" id="IPR023213">
    <property type="entry name" value="CAT-like_dom_sf"/>
</dbReference>
<name>A0A7G9RYE2_9FIRM</name>
<dbReference type="Proteomes" id="UP000515928">
    <property type="component" value="Chromosome"/>
</dbReference>
<keyword evidence="2" id="KW-1185">Reference proteome</keyword>
<dbReference type="Gene3D" id="3.30.559.30">
    <property type="entry name" value="Nonribosomal peptide synthetase, condensation domain"/>
    <property type="match status" value="1"/>
</dbReference>
<evidence type="ECO:0000313" key="1">
    <source>
        <dbReference type="EMBL" id="QNN60617.1"/>
    </source>
</evidence>
<dbReference type="GO" id="GO:0016740">
    <property type="term" value="F:transferase activity"/>
    <property type="evidence" value="ECO:0007669"/>
    <property type="project" value="UniProtKB-KW"/>
</dbReference>
<gene>
    <name evidence="1" type="ORF">H9L01_09640</name>
</gene>
<accession>A0A7G9RYE2</accession>
<dbReference type="RefSeq" id="WP_187533741.1">
    <property type="nucleotide sequence ID" value="NZ_CBCSHU010000005.1"/>
</dbReference>
<protein>
    <submittedName>
        <fullName evidence="1">Alcohol acetyltransferase</fullName>
    </submittedName>
</protein>